<keyword evidence="2" id="KW-1185">Reference proteome</keyword>
<sequence length="147" mass="16766">RPNINGTRITLKWLKELRPRECLYRFRFNVHELEQLVHAMDIPNPFRTVSSYSFSAIEALCLLLARFKTAGDIYDLTMQYDRGASAISEIVNELTIFLDGRWKHLLDFDSGGILSPTAMQEYADAIHEAGAPVDSIWGFIDCTIRAI</sequence>
<feature type="non-terminal residue" evidence="1">
    <location>
        <position position="147"/>
    </location>
</feature>
<evidence type="ECO:0000313" key="1">
    <source>
        <dbReference type="EMBL" id="KAJ7194177.1"/>
    </source>
</evidence>
<protein>
    <submittedName>
        <fullName evidence="1">Uncharacterized protein</fullName>
    </submittedName>
</protein>
<organism evidence="1 2">
    <name type="scientific">Mycena pura</name>
    <dbReference type="NCBI Taxonomy" id="153505"/>
    <lineage>
        <taxon>Eukaryota</taxon>
        <taxon>Fungi</taxon>
        <taxon>Dikarya</taxon>
        <taxon>Basidiomycota</taxon>
        <taxon>Agaricomycotina</taxon>
        <taxon>Agaricomycetes</taxon>
        <taxon>Agaricomycetidae</taxon>
        <taxon>Agaricales</taxon>
        <taxon>Marasmiineae</taxon>
        <taxon>Mycenaceae</taxon>
        <taxon>Mycena</taxon>
    </lineage>
</organism>
<gene>
    <name evidence="1" type="ORF">GGX14DRAFT_336107</name>
</gene>
<feature type="non-terminal residue" evidence="1">
    <location>
        <position position="1"/>
    </location>
</feature>
<reference evidence="1" key="1">
    <citation type="submission" date="2023-03" db="EMBL/GenBank/DDBJ databases">
        <title>Massive genome expansion in bonnet fungi (Mycena s.s.) driven by repeated elements and novel gene families across ecological guilds.</title>
        <authorList>
            <consortium name="Lawrence Berkeley National Laboratory"/>
            <person name="Harder C.B."/>
            <person name="Miyauchi S."/>
            <person name="Viragh M."/>
            <person name="Kuo A."/>
            <person name="Thoen E."/>
            <person name="Andreopoulos B."/>
            <person name="Lu D."/>
            <person name="Skrede I."/>
            <person name="Drula E."/>
            <person name="Henrissat B."/>
            <person name="Morin E."/>
            <person name="Kohler A."/>
            <person name="Barry K."/>
            <person name="LaButti K."/>
            <person name="Morin E."/>
            <person name="Salamov A."/>
            <person name="Lipzen A."/>
            <person name="Mereny Z."/>
            <person name="Hegedus B."/>
            <person name="Baldrian P."/>
            <person name="Stursova M."/>
            <person name="Weitz H."/>
            <person name="Taylor A."/>
            <person name="Grigoriev I.V."/>
            <person name="Nagy L.G."/>
            <person name="Martin F."/>
            <person name="Kauserud H."/>
        </authorList>
    </citation>
    <scope>NUCLEOTIDE SEQUENCE</scope>
    <source>
        <strain evidence="1">9144</strain>
    </source>
</reference>
<name>A0AAD6Y142_9AGAR</name>
<dbReference type="AlphaFoldDB" id="A0AAD6Y142"/>
<comment type="caution">
    <text evidence="1">The sequence shown here is derived from an EMBL/GenBank/DDBJ whole genome shotgun (WGS) entry which is preliminary data.</text>
</comment>
<proteinExistence type="predicted"/>
<dbReference type="Proteomes" id="UP001219525">
    <property type="component" value="Unassembled WGS sequence"/>
</dbReference>
<dbReference type="EMBL" id="JARJCW010000100">
    <property type="protein sequence ID" value="KAJ7194177.1"/>
    <property type="molecule type" value="Genomic_DNA"/>
</dbReference>
<accession>A0AAD6Y142</accession>
<evidence type="ECO:0000313" key="2">
    <source>
        <dbReference type="Proteomes" id="UP001219525"/>
    </source>
</evidence>